<dbReference type="EMBL" id="CAJVQB010057638">
    <property type="protein sequence ID" value="CAG8838249.1"/>
    <property type="molecule type" value="Genomic_DNA"/>
</dbReference>
<sequence length="126" mass="15295">YSAKYKTSNNVITEQNQIKIKVREHFSRWTKENPQKFHTRRNGKRIMFQRLQLVITGIVKYKSDNCRRTPTRYCYYDTYNNFSRMPSLINNTKYLEVKYHIPNIQKAHIQWQPHQHAVHHADKACL</sequence>
<evidence type="ECO:0000313" key="1">
    <source>
        <dbReference type="EMBL" id="CAG8838249.1"/>
    </source>
</evidence>
<reference evidence="1 2" key="1">
    <citation type="submission" date="2021-06" db="EMBL/GenBank/DDBJ databases">
        <authorList>
            <person name="Kallberg Y."/>
            <person name="Tangrot J."/>
            <person name="Rosling A."/>
        </authorList>
    </citation>
    <scope>NUCLEOTIDE SEQUENCE [LARGE SCALE GENOMIC DNA]</scope>
    <source>
        <strain evidence="1 2">120-4 pot B 10/14</strain>
    </source>
</reference>
<proteinExistence type="predicted"/>
<protein>
    <submittedName>
        <fullName evidence="1">40799_t:CDS:1</fullName>
    </submittedName>
</protein>
<accession>A0ABN7WQN2</accession>
<comment type="caution">
    <text evidence="1">The sequence shown here is derived from an EMBL/GenBank/DDBJ whole genome shotgun (WGS) entry which is preliminary data.</text>
</comment>
<gene>
    <name evidence="1" type="ORF">GMARGA_LOCUS33881</name>
</gene>
<dbReference type="Proteomes" id="UP000789901">
    <property type="component" value="Unassembled WGS sequence"/>
</dbReference>
<keyword evidence="2" id="KW-1185">Reference proteome</keyword>
<feature type="non-terminal residue" evidence="1">
    <location>
        <position position="1"/>
    </location>
</feature>
<evidence type="ECO:0000313" key="2">
    <source>
        <dbReference type="Proteomes" id="UP000789901"/>
    </source>
</evidence>
<name>A0ABN7WQN2_GIGMA</name>
<organism evidence="1 2">
    <name type="scientific">Gigaspora margarita</name>
    <dbReference type="NCBI Taxonomy" id="4874"/>
    <lineage>
        <taxon>Eukaryota</taxon>
        <taxon>Fungi</taxon>
        <taxon>Fungi incertae sedis</taxon>
        <taxon>Mucoromycota</taxon>
        <taxon>Glomeromycotina</taxon>
        <taxon>Glomeromycetes</taxon>
        <taxon>Diversisporales</taxon>
        <taxon>Gigasporaceae</taxon>
        <taxon>Gigaspora</taxon>
    </lineage>
</organism>